<dbReference type="HOGENOM" id="CLU_2210889_0_0_1"/>
<evidence type="ECO:0000256" key="1">
    <source>
        <dbReference type="SAM" id="MobiDB-lite"/>
    </source>
</evidence>
<feature type="compositionally biased region" description="Low complexity" evidence="1">
    <location>
        <begin position="55"/>
        <end position="68"/>
    </location>
</feature>
<reference evidence="2 3" key="1">
    <citation type="journal article" date="2013" name="PLoS ONE">
        <title>Genomic and secretomic analyses reveal unique features of the lignocellulolytic enzyme system of Penicillium decumbens.</title>
        <authorList>
            <person name="Liu G."/>
            <person name="Zhang L."/>
            <person name="Wei X."/>
            <person name="Zou G."/>
            <person name="Qin Y."/>
            <person name="Ma L."/>
            <person name="Li J."/>
            <person name="Zheng H."/>
            <person name="Wang S."/>
            <person name="Wang C."/>
            <person name="Xun L."/>
            <person name="Zhao G.-P."/>
            <person name="Zhou Z."/>
            <person name="Qu Y."/>
        </authorList>
    </citation>
    <scope>NUCLEOTIDE SEQUENCE [LARGE SCALE GENOMIC DNA]</scope>
    <source>
        <strain evidence="3">114-2 / CGMCC 5302</strain>
    </source>
</reference>
<dbReference type="EMBL" id="KB644415">
    <property type="protein sequence ID" value="EPS33285.1"/>
    <property type="molecule type" value="Genomic_DNA"/>
</dbReference>
<name>S7ZRE4_PENO1</name>
<keyword evidence="3" id="KW-1185">Reference proteome</keyword>
<evidence type="ECO:0000313" key="3">
    <source>
        <dbReference type="Proteomes" id="UP000019376"/>
    </source>
</evidence>
<evidence type="ECO:0000313" key="2">
    <source>
        <dbReference type="EMBL" id="EPS33285.1"/>
    </source>
</evidence>
<dbReference type="AlphaFoldDB" id="S7ZRE4"/>
<proteinExistence type="predicted"/>
<organism evidence="2 3">
    <name type="scientific">Penicillium oxalicum (strain 114-2 / CGMCC 5302)</name>
    <name type="common">Penicillium decumbens</name>
    <dbReference type="NCBI Taxonomy" id="933388"/>
    <lineage>
        <taxon>Eukaryota</taxon>
        <taxon>Fungi</taxon>
        <taxon>Dikarya</taxon>
        <taxon>Ascomycota</taxon>
        <taxon>Pezizomycotina</taxon>
        <taxon>Eurotiomycetes</taxon>
        <taxon>Eurotiomycetidae</taxon>
        <taxon>Eurotiales</taxon>
        <taxon>Aspergillaceae</taxon>
        <taxon>Penicillium</taxon>
    </lineage>
</organism>
<feature type="region of interest" description="Disordered" evidence="1">
    <location>
        <begin position="46"/>
        <end position="88"/>
    </location>
</feature>
<protein>
    <submittedName>
        <fullName evidence="2">Uncharacterized protein</fullName>
    </submittedName>
</protein>
<dbReference type="Proteomes" id="UP000019376">
    <property type="component" value="Unassembled WGS sequence"/>
</dbReference>
<sequence length="107" mass="11758">MFKCASKAQLGGGLRFDQGKRSRELERDSRFLVRLEMSWSGTSGSVERWNLSETGAGARSGRSSNGRQRQSDRFTSPMAFQEGGAPKAREMLCDEQSRLAGGFAGFT</sequence>
<accession>S7ZRE4</accession>
<gene>
    <name evidence="2" type="ORF">PDE_08247</name>
</gene>